<proteinExistence type="predicted"/>
<feature type="transmembrane region" description="Helical" evidence="6">
    <location>
        <begin position="44"/>
        <end position="71"/>
    </location>
</feature>
<feature type="transmembrane region" description="Helical" evidence="6">
    <location>
        <begin position="83"/>
        <end position="104"/>
    </location>
</feature>
<evidence type="ECO:0000313" key="8">
    <source>
        <dbReference type="Proteomes" id="UP001589870"/>
    </source>
</evidence>
<accession>A0ABV6U0T0</accession>
<evidence type="ECO:0000256" key="3">
    <source>
        <dbReference type="ARBA" id="ARBA00022692"/>
    </source>
</evidence>
<dbReference type="PANTHER" id="PTHR32196">
    <property type="entry name" value="ABC TRANSPORTER PERMEASE PROTEIN YPHD-RELATED-RELATED"/>
    <property type="match status" value="1"/>
</dbReference>
<sequence length="316" mass="31820">MAARQAGILLALALLVVVVGLIQPSYWDPSNLVNVLEQASITGILAVGVTFVIITAGIDLSFGSNLGLCAAALGLTLEAGWPFAAAVLLTLLVGALAGLVNGVLTTTLKITPLIVTLGTLSIFSGIALLMTNGRTIFNIPTNLDAVVNSRFLGLPAAVVVLVVVTAIASFILNRTVFGEYCIATGGNAEVARLAGIRVGLYVGAAYCLLGVLAGLAAFLTVGRLGAADPQAGADLLLPVIAASVIGGASLSGGEGSVVGAVIGAVFISALQAGLTILVIPAFYQQITVGAVIILAVTIDKVQRGEITLGRARARRA</sequence>
<feature type="transmembrane region" description="Helical" evidence="6">
    <location>
        <begin position="198"/>
        <end position="221"/>
    </location>
</feature>
<keyword evidence="2" id="KW-1003">Cell membrane</keyword>
<keyword evidence="4 6" id="KW-1133">Transmembrane helix</keyword>
<dbReference type="Pfam" id="PF02653">
    <property type="entry name" value="BPD_transp_2"/>
    <property type="match status" value="1"/>
</dbReference>
<feature type="transmembrane region" description="Helical" evidence="6">
    <location>
        <begin position="233"/>
        <end position="251"/>
    </location>
</feature>
<reference evidence="7 8" key="1">
    <citation type="submission" date="2024-09" db="EMBL/GenBank/DDBJ databases">
        <authorList>
            <person name="Sun Q."/>
            <person name="Mori K."/>
        </authorList>
    </citation>
    <scope>NUCLEOTIDE SEQUENCE [LARGE SCALE GENOMIC DNA]</scope>
    <source>
        <strain evidence="7 8">TBRC 1851</strain>
    </source>
</reference>
<evidence type="ECO:0000256" key="2">
    <source>
        <dbReference type="ARBA" id="ARBA00022475"/>
    </source>
</evidence>
<gene>
    <name evidence="7" type="ORF">ACFHYQ_04885</name>
</gene>
<dbReference type="EMBL" id="JBHMQT010000006">
    <property type="protein sequence ID" value="MFC0861629.1"/>
    <property type="molecule type" value="Genomic_DNA"/>
</dbReference>
<keyword evidence="8" id="KW-1185">Reference proteome</keyword>
<dbReference type="InterPro" id="IPR001851">
    <property type="entry name" value="ABC_transp_permease"/>
</dbReference>
<feature type="transmembrane region" description="Helical" evidence="6">
    <location>
        <begin position="151"/>
        <end position="172"/>
    </location>
</feature>
<dbReference type="Proteomes" id="UP001589870">
    <property type="component" value="Unassembled WGS sequence"/>
</dbReference>
<keyword evidence="3 6" id="KW-0812">Transmembrane</keyword>
<feature type="transmembrane region" description="Helical" evidence="6">
    <location>
        <begin position="257"/>
        <end position="283"/>
    </location>
</feature>
<comment type="caution">
    <text evidence="7">The sequence shown here is derived from an EMBL/GenBank/DDBJ whole genome shotgun (WGS) entry which is preliminary data.</text>
</comment>
<dbReference type="PANTHER" id="PTHR32196:SF72">
    <property type="entry name" value="RIBOSE IMPORT PERMEASE PROTEIN RBSC"/>
    <property type="match status" value="1"/>
</dbReference>
<evidence type="ECO:0000313" key="7">
    <source>
        <dbReference type="EMBL" id="MFC0861629.1"/>
    </source>
</evidence>
<evidence type="ECO:0000256" key="1">
    <source>
        <dbReference type="ARBA" id="ARBA00004651"/>
    </source>
</evidence>
<organism evidence="7 8">
    <name type="scientific">Sphaerimonospora cavernae</name>
    <dbReference type="NCBI Taxonomy" id="1740611"/>
    <lineage>
        <taxon>Bacteria</taxon>
        <taxon>Bacillati</taxon>
        <taxon>Actinomycetota</taxon>
        <taxon>Actinomycetes</taxon>
        <taxon>Streptosporangiales</taxon>
        <taxon>Streptosporangiaceae</taxon>
        <taxon>Sphaerimonospora</taxon>
    </lineage>
</organism>
<name>A0ABV6U0T0_9ACTN</name>
<protein>
    <submittedName>
        <fullName evidence="7">ABC transporter permease</fullName>
    </submittedName>
</protein>
<evidence type="ECO:0000256" key="6">
    <source>
        <dbReference type="SAM" id="Phobius"/>
    </source>
</evidence>
<dbReference type="RefSeq" id="WP_394299858.1">
    <property type="nucleotide sequence ID" value="NZ_JBHMQT010000006.1"/>
</dbReference>
<comment type="subcellular location">
    <subcellularLocation>
        <location evidence="1">Cell membrane</location>
        <topology evidence="1">Multi-pass membrane protein</topology>
    </subcellularLocation>
</comment>
<evidence type="ECO:0000256" key="4">
    <source>
        <dbReference type="ARBA" id="ARBA00022989"/>
    </source>
</evidence>
<keyword evidence="5 6" id="KW-0472">Membrane</keyword>
<dbReference type="CDD" id="cd06579">
    <property type="entry name" value="TM_PBP1_transp_AraH_like"/>
    <property type="match status" value="1"/>
</dbReference>
<evidence type="ECO:0000256" key="5">
    <source>
        <dbReference type="ARBA" id="ARBA00023136"/>
    </source>
</evidence>
<feature type="transmembrane region" description="Helical" evidence="6">
    <location>
        <begin position="110"/>
        <end position="130"/>
    </location>
</feature>